<keyword evidence="1" id="KW-0479">Metal-binding</keyword>
<dbReference type="InterPro" id="IPR013341">
    <property type="entry name" value="Mandelate_racemase_N_dom"/>
</dbReference>
<dbReference type="SFLD" id="SFLDS00001">
    <property type="entry name" value="Enolase"/>
    <property type="match status" value="1"/>
</dbReference>
<evidence type="ECO:0000259" key="3">
    <source>
        <dbReference type="SMART" id="SM00922"/>
    </source>
</evidence>
<keyword evidence="5" id="KW-1185">Reference proteome</keyword>
<evidence type="ECO:0000256" key="1">
    <source>
        <dbReference type="ARBA" id="ARBA00022723"/>
    </source>
</evidence>
<dbReference type="Pfam" id="PF13378">
    <property type="entry name" value="MR_MLE_C"/>
    <property type="match status" value="1"/>
</dbReference>
<proteinExistence type="predicted"/>
<dbReference type="InterPro" id="IPR036849">
    <property type="entry name" value="Enolase-like_C_sf"/>
</dbReference>
<organism evidence="4 5">
    <name type="scientific">Neglectibacter timonensis</name>
    <dbReference type="NCBI Taxonomy" id="1776382"/>
    <lineage>
        <taxon>Bacteria</taxon>
        <taxon>Bacillati</taxon>
        <taxon>Bacillota</taxon>
        <taxon>Clostridia</taxon>
        <taxon>Eubacteriales</taxon>
        <taxon>Oscillospiraceae</taxon>
        <taxon>Neglectibacter</taxon>
    </lineage>
</organism>
<comment type="caution">
    <text evidence="4">The sequence shown here is derived from an EMBL/GenBank/DDBJ whole genome shotgun (WGS) entry which is preliminary data.</text>
</comment>
<dbReference type="SMART" id="SM00922">
    <property type="entry name" value="MR_MLE"/>
    <property type="match status" value="1"/>
</dbReference>
<dbReference type="Gene3D" id="3.20.20.120">
    <property type="entry name" value="Enolase-like C-terminal domain"/>
    <property type="match status" value="1"/>
</dbReference>
<dbReference type="InterPro" id="IPR013342">
    <property type="entry name" value="Mandelate_racemase_C"/>
</dbReference>
<reference evidence="4 5" key="1">
    <citation type="submission" date="2022-06" db="EMBL/GenBank/DDBJ databases">
        <title>Isolation of gut microbiota from human fecal samples.</title>
        <authorList>
            <person name="Pamer E.G."/>
            <person name="Barat B."/>
            <person name="Waligurski E."/>
            <person name="Medina S."/>
            <person name="Paddock L."/>
            <person name="Mostad J."/>
        </authorList>
    </citation>
    <scope>NUCLEOTIDE SEQUENCE [LARGE SCALE GENOMIC DNA]</scope>
    <source>
        <strain evidence="4 5">DFI.9.73</strain>
    </source>
</reference>
<dbReference type="SUPFAM" id="SSF51604">
    <property type="entry name" value="Enolase C-terminal domain-like"/>
    <property type="match status" value="1"/>
</dbReference>
<dbReference type="SFLD" id="SFLDG00179">
    <property type="entry name" value="mandelate_racemase"/>
    <property type="match status" value="1"/>
</dbReference>
<dbReference type="InterPro" id="IPR029065">
    <property type="entry name" value="Enolase_C-like"/>
</dbReference>
<dbReference type="Proteomes" id="UP001524473">
    <property type="component" value="Unassembled WGS sequence"/>
</dbReference>
<feature type="domain" description="Mandelate racemase/muconate lactonizing enzyme C-terminal" evidence="3">
    <location>
        <begin position="144"/>
        <end position="301"/>
    </location>
</feature>
<dbReference type="PANTHER" id="PTHR48080">
    <property type="entry name" value="D-GALACTONATE DEHYDRATASE-RELATED"/>
    <property type="match status" value="1"/>
</dbReference>
<gene>
    <name evidence="4" type="ORF">NE695_00665</name>
</gene>
<dbReference type="Gene3D" id="3.30.390.10">
    <property type="entry name" value="Enolase-like, N-terminal domain"/>
    <property type="match status" value="1"/>
</dbReference>
<keyword evidence="2" id="KW-0456">Lyase</keyword>
<dbReference type="RefSeq" id="WP_066863521.1">
    <property type="nucleotide sequence ID" value="NZ_CABKVV010000013.1"/>
</dbReference>
<dbReference type="CDD" id="cd03316">
    <property type="entry name" value="MR_like"/>
    <property type="match status" value="1"/>
</dbReference>
<dbReference type="InterPro" id="IPR029017">
    <property type="entry name" value="Enolase-like_N"/>
</dbReference>
<dbReference type="InterPro" id="IPR034593">
    <property type="entry name" value="DgoD-like"/>
</dbReference>
<sequence length="454" mass="50837">MENQYEAALNRVNTCSCPSDLKITDIRFTNIVGAPMDCTLMKIYTNQGLVGLGEVRDGASRTYASLLKSRLLGENPCNVDKLFRRIKQFGGVSRQAGGVCGVEVALWDLAGKAYGVPVYQLLGGKFRDSIRIYCDTDVNGKHTGRDMGAALKKRMEMGFTFLKMDLGLGVLHGEAGAVNAPLGYLEETEELHRKAREAETPEERRYWRNRCYDRQNIAHPFTCVHITEKGFDLLENYVREVREVIGYEIPLAIDHFGHIGVEDCIKLCRRIEKYNIAWAEDMIPWQLTNQYVRLSHSTTVPICTGEDIFLKEGFLPLFQAGGVSVIHPDLLSSGGILENKKIGDLAQEYGVAMAVHMAETPVTAYAAAHSLAATENFLVCENHSVDVPWWDDITIGTPKKIVQNGFIQVPDKPGLGIDDLNDEVLREHLNPAFPELWASTEEWDNEHSNDMLWS</sequence>
<dbReference type="EMBL" id="JANFZH010000001">
    <property type="protein sequence ID" value="MCQ4838423.1"/>
    <property type="molecule type" value="Genomic_DNA"/>
</dbReference>
<dbReference type="SUPFAM" id="SSF54826">
    <property type="entry name" value="Enolase N-terminal domain-like"/>
    <property type="match status" value="1"/>
</dbReference>
<dbReference type="PANTHER" id="PTHR48080:SF2">
    <property type="entry name" value="D-GALACTONATE DEHYDRATASE"/>
    <property type="match status" value="1"/>
</dbReference>
<name>A0ABT1RUX1_9FIRM</name>
<dbReference type="Pfam" id="PF02746">
    <property type="entry name" value="MR_MLE_N"/>
    <property type="match status" value="1"/>
</dbReference>
<evidence type="ECO:0000313" key="5">
    <source>
        <dbReference type="Proteomes" id="UP001524473"/>
    </source>
</evidence>
<accession>A0ABT1RUX1</accession>
<protein>
    <submittedName>
        <fullName evidence="4">Mandelate racemase/muconate lactonizing enzyme family protein</fullName>
    </submittedName>
</protein>
<dbReference type="GeneID" id="90532291"/>
<evidence type="ECO:0000313" key="4">
    <source>
        <dbReference type="EMBL" id="MCQ4838423.1"/>
    </source>
</evidence>
<evidence type="ECO:0000256" key="2">
    <source>
        <dbReference type="ARBA" id="ARBA00023239"/>
    </source>
</evidence>